<accession>A0A0A8YBW1</accession>
<reference evidence="1" key="2">
    <citation type="journal article" date="2015" name="Data Brief">
        <title>Shoot transcriptome of the giant reed, Arundo donax.</title>
        <authorList>
            <person name="Barrero R.A."/>
            <person name="Guerrero F.D."/>
            <person name="Moolhuijzen P."/>
            <person name="Goolsby J.A."/>
            <person name="Tidwell J."/>
            <person name="Bellgard S.E."/>
            <person name="Bellgard M.I."/>
        </authorList>
    </citation>
    <scope>NUCLEOTIDE SEQUENCE</scope>
    <source>
        <tissue evidence="1">Shoot tissue taken approximately 20 cm above the soil surface</tissue>
    </source>
</reference>
<dbReference type="EMBL" id="GBRH01274945">
    <property type="protein sequence ID" value="JAD22950.1"/>
    <property type="molecule type" value="Transcribed_RNA"/>
</dbReference>
<dbReference type="AlphaFoldDB" id="A0A0A8YBW1"/>
<proteinExistence type="predicted"/>
<sequence length="103" mass="11454">MPLANPNTGVPFLGRQWWPVAIEMLLRLCSWSRPRARRARRHMLQVCTTCCNDLGSSCVAVSVCHTSLGVRTRILDHQSASSCSASDPTLLYTLVSIHSFIQL</sequence>
<organism evidence="1">
    <name type="scientific">Arundo donax</name>
    <name type="common">Giant reed</name>
    <name type="synonym">Donax arundinaceus</name>
    <dbReference type="NCBI Taxonomy" id="35708"/>
    <lineage>
        <taxon>Eukaryota</taxon>
        <taxon>Viridiplantae</taxon>
        <taxon>Streptophyta</taxon>
        <taxon>Embryophyta</taxon>
        <taxon>Tracheophyta</taxon>
        <taxon>Spermatophyta</taxon>
        <taxon>Magnoliopsida</taxon>
        <taxon>Liliopsida</taxon>
        <taxon>Poales</taxon>
        <taxon>Poaceae</taxon>
        <taxon>PACMAD clade</taxon>
        <taxon>Arundinoideae</taxon>
        <taxon>Arundineae</taxon>
        <taxon>Arundo</taxon>
    </lineage>
</organism>
<name>A0A0A8YBW1_ARUDO</name>
<evidence type="ECO:0000313" key="1">
    <source>
        <dbReference type="EMBL" id="JAD22950.1"/>
    </source>
</evidence>
<protein>
    <submittedName>
        <fullName evidence="1">Uncharacterized protein</fullName>
    </submittedName>
</protein>
<reference evidence="1" key="1">
    <citation type="submission" date="2014-09" db="EMBL/GenBank/DDBJ databases">
        <authorList>
            <person name="Magalhaes I.L.F."/>
            <person name="Oliveira U."/>
            <person name="Santos F.R."/>
            <person name="Vidigal T.H.D.A."/>
            <person name="Brescovit A.D."/>
            <person name="Santos A.J."/>
        </authorList>
    </citation>
    <scope>NUCLEOTIDE SEQUENCE</scope>
    <source>
        <tissue evidence="1">Shoot tissue taken approximately 20 cm above the soil surface</tissue>
    </source>
</reference>